<dbReference type="InterPro" id="IPR052422">
    <property type="entry name" value="Auxin_Ser/Thr_Kinase"/>
</dbReference>
<dbReference type="PANTHER" id="PTHR47986:SF34">
    <property type="entry name" value="RECEPTOR-LIKE KINASE TMK2"/>
    <property type="match status" value="1"/>
</dbReference>
<dbReference type="InterPro" id="IPR003591">
    <property type="entry name" value="Leu-rich_rpt_typical-subtyp"/>
</dbReference>
<comment type="caution">
    <text evidence="11">The sequence shown here is derived from an EMBL/GenBank/DDBJ whole genome shotgun (WGS) entry which is preliminary data.</text>
</comment>
<evidence type="ECO:0000256" key="2">
    <source>
        <dbReference type="ARBA" id="ARBA00022614"/>
    </source>
</evidence>
<gene>
    <name evidence="11" type="ORF">CUMW_137310</name>
</gene>
<keyword evidence="12" id="KW-1185">Reference proteome</keyword>
<dbReference type="GO" id="GO:0016020">
    <property type="term" value="C:membrane"/>
    <property type="evidence" value="ECO:0007669"/>
    <property type="project" value="UniProtKB-SubCell"/>
</dbReference>
<evidence type="ECO:0000256" key="7">
    <source>
        <dbReference type="ARBA" id="ARBA00023136"/>
    </source>
</evidence>
<evidence type="ECO:0000256" key="3">
    <source>
        <dbReference type="ARBA" id="ARBA00022692"/>
    </source>
</evidence>
<dbReference type="AlphaFoldDB" id="A0A2H5PIA2"/>
<name>A0A2H5PIA2_CITUN</name>
<keyword evidence="6" id="KW-1133">Transmembrane helix</keyword>
<dbReference type="Pfam" id="PF13855">
    <property type="entry name" value="LRR_8"/>
    <property type="match status" value="1"/>
</dbReference>
<evidence type="ECO:0000256" key="9">
    <source>
        <dbReference type="ARBA" id="ARBA00023180"/>
    </source>
</evidence>
<keyword evidence="9" id="KW-0325">Glycoprotein</keyword>
<evidence type="ECO:0000256" key="6">
    <source>
        <dbReference type="ARBA" id="ARBA00022989"/>
    </source>
</evidence>
<evidence type="ECO:0000256" key="5">
    <source>
        <dbReference type="ARBA" id="ARBA00022737"/>
    </source>
</evidence>
<dbReference type="Proteomes" id="UP000236630">
    <property type="component" value="Unassembled WGS sequence"/>
</dbReference>
<evidence type="ECO:0000313" key="12">
    <source>
        <dbReference type="Proteomes" id="UP000236630"/>
    </source>
</evidence>
<keyword evidence="7" id="KW-0472">Membrane</keyword>
<proteinExistence type="predicted"/>
<evidence type="ECO:0000256" key="1">
    <source>
        <dbReference type="ARBA" id="ARBA00004167"/>
    </source>
</evidence>
<keyword evidence="4" id="KW-0732">Signal</keyword>
<accession>A0A2H5PIA2</accession>
<dbReference type="Gene3D" id="3.80.10.10">
    <property type="entry name" value="Ribonuclease Inhibitor"/>
    <property type="match status" value="1"/>
</dbReference>
<evidence type="ECO:0000313" key="11">
    <source>
        <dbReference type="EMBL" id="GAY51835.1"/>
    </source>
</evidence>
<dbReference type="Pfam" id="PF08263">
    <property type="entry name" value="LRRNT_2"/>
    <property type="match status" value="1"/>
</dbReference>
<evidence type="ECO:0000256" key="4">
    <source>
        <dbReference type="ARBA" id="ARBA00022729"/>
    </source>
</evidence>
<comment type="subcellular location">
    <subcellularLocation>
        <location evidence="1">Membrane</location>
        <topology evidence="1">Single-pass membrane protein</topology>
    </subcellularLocation>
</comment>
<protein>
    <recommendedName>
        <fullName evidence="10">Leucine-rich repeat-containing N-terminal plant-type domain-containing protein</fullName>
    </recommendedName>
</protein>
<evidence type="ECO:0000256" key="8">
    <source>
        <dbReference type="ARBA" id="ARBA00023170"/>
    </source>
</evidence>
<keyword evidence="2" id="KW-0433">Leucine-rich repeat</keyword>
<evidence type="ECO:0000259" key="10">
    <source>
        <dbReference type="Pfam" id="PF08263"/>
    </source>
</evidence>
<reference evidence="11 12" key="1">
    <citation type="journal article" date="2017" name="Front. Genet.">
        <title>Draft sequencing of the heterozygous diploid genome of Satsuma (Citrus unshiu Marc.) using a hybrid assembly approach.</title>
        <authorList>
            <person name="Shimizu T."/>
            <person name="Tanizawa Y."/>
            <person name="Mochizuki T."/>
            <person name="Nagasaki H."/>
            <person name="Yoshioka T."/>
            <person name="Toyoda A."/>
            <person name="Fujiyama A."/>
            <person name="Kaminuma E."/>
            <person name="Nakamura Y."/>
        </authorList>
    </citation>
    <scope>NUCLEOTIDE SEQUENCE [LARGE SCALE GENOMIC DNA]</scope>
    <source>
        <strain evidence="12">cv. Miyagawa wase</strain>
    </source>
</reference>
<organism evidence="11 12">
    <name type="scientific">Citrus unshiu</name>
    <name type="common">Satsuma mandarin</name>
    <name type="synonym">Citrus nobilis var. unshiu</name>
    <dbReference type="NCBI Taxonomy" id="55188"/>
    <lineage>
        <taxon>Eukaryota</taxon>
        <taxon>Viridiplantae</taxon>
        <taxon>Streptophyta</taxon>
        <taxon>Embryophyta</taxon>
        <taxon>Tracheophyta</taxon>
        <taxon>Spermatophyta</taxon>
        <taxon>Magnoliopsida</taxon>
        <taxon>eudicotyledons</taxon>
        <taxon>Gunneridae</taxon>
        <taxon>Pentapetalae</taxon>
        <taxon>rosids</taxon>
        <taxon>malvids</taxon>
        <taxon>Sapindales</taxon>
        <taxon>Rutaceae</taxon>
        <taxon>Aurantioideae</taxon>
        <taxon>Citrus</taxon>
    </lineage>
</organism>
<dbReference type="SUPFAM" id="SSF52058">
    <property type="entry name" value="L domain-like"/>
    <property type="match status" value="1"/>
</dbReference>
<keyword evidence="5" id="KW-0677">Repeat</keyword>
<dbReference type="InterPro" id="IPR032675">
    <property type="entry name" value="LRR_dom_sf"/>
</dbReference>
<dbReference type="InterPro" id="IPR013210">
    <property type="entry name" value="LRR_N_plant-typ"/>
</dbReference>
<keyword evidence="3" id="KW-0812">Transmembrane</keyword>
<dbReference type="PANTHER" id="PTHR47986">
    <property type="entry name" value="OSJNBA0070M12.3 PROTEIN"/>
    <property type="match status" value="1"/>
</dbReference>
<keyword evidence="8" id="KW-0675">Receptor</keyword>
<sequence length="187" mass="20667">MLPLEKQPRSTKQVNNSNIEPEVFSLSSSDVAVMQSLKVSLGNPKSLNWTDPDPCGWSHILCSNDREASLLSPDLKNLSLLAELHVTRNFLSGPIPSLARLSSLQYVYLSNNQFTSIPTDFFSGLTSLKSITLGFNPFRSWQIPESLKDATELQPFSANLANILLEYNLCISAILLIGAKIELQDDV</sequence>
<dbReference type="InterPro" id="IPR001611">
    <property type="entry name" value="Leu-rich_rpt"/>
</dbReference>
<dbReference type="PROSITE" id="PS51450">
    <property type="entry name" value="LRR"/>
    <property type="match status" value="1"/>
</dbReference>
<dbReference type="EMBL" id="BDQV01000074">
    <property type="protein sequence ID" value="GAY51835.1"/>
    <property type="molecule type" value="Genomic_DNA"/>
</dbReference>
<dbReference type="SMART" id="SM00369">
    <property type="entry name" value="LRR_TYP"/>
    <property type="match status" value="2"/>
</dbReference>
<feature type="domain" description="Leucine-rich repeat-containing N-terminal plant-type" evidence="10">
    <location>
        <begin position="28"/>
        <end position="63"/>
    </location>
</feature>